<dbReference type="Gene3D" id="1.10.1200.10">
    <property type="entry name" value="ACP-like"/>
    <property type="match status" value="3"/>
</dbReference>
<evidence type="ECO:0000259" key="10">
    <source>
        <dbReference type="PROSITE" id="PS52004"/>
    </source>
</evidence>
<dbReference type="Pfam" id="PF16197">
    <property type="entry name" value="KAsynt_C_assoc"/>
    <property type="match status" value="3"/>
</dbReference>
<dbReference type="Pfam" id="PF18369">
    <property type="entry name" value="PKS_DE"/>
    <property type="match status" value="3"/>
</dbReference>
<feature type="non-terminal residue" evidence="11">
    <location>
        <position position="4701"/>
    </location>
</feature>
<dbReference type="CDD" id="cd08952">
    <property type="entry name" value="KR_1_SDR_x"/>
    <property type="match status" value="3"/>
</dbReference>
<dbReference type="InterPro" id="IPR009081">
    <property type="entry name" value="PP-bd_ACP"/>
</dbReference>
<dbReference type="Gene3D" id="3.40.50.720">
    <property type="entry name" value="NAD(P)-binding Rossmann-like Domain"/>
    <property type="match status" value="3"/>
</dbReference>
<feature type="compositionally biased region" description="Low complexity" evidence="8">
    <location>
        <begin position="3558"/>
        <end position="3588"/>
    </location>
</feature>
<feature type="domain" description="Ketosynthase family 3 (KS3)" evidence="10">
    <location>
        <begin position="1554"/>
        <end position="1980"/>
    </location>
</feature>
<dbReference type="PANTHER" id="PTHR43775:SF51">
    <property type="entry name" value="INACTIVE PHENOLPHTHIOCEROL SYNTHESIS POLYKETIDE SYNTHASE TYPE I PKS1-RELATED"/>
    <property type="match status" value="1"/>
</dbReference>
<feature type="domain" description="Ketosynthase family 3 (KS3)" evidence="10">
    <location>
        <begin position="3087"/>
        <end position="3513"/>
    </location>
</feature>
<feature type="region of interest" description="Disordered" evidence="8">
    <location>
        <begin position="4563"/>
        <end position="4587"/>
    </location>
</feature>
<keyword evidence="5" id="KW-0045">Antibiotic biosynthesis</keyword>
<dbReference type="InterPro" id="IPR014030">
    <property type="entry name" value="Ketoacyl_synth_N"/>
</dbReference>
<feature type="domain" description="Carrier" evidence="9">
    <location>
        <begin position="4603"/>
        <end position="4678"/>
    </location>
</feature>
<dbReference type="SUPFAM" id="SSF47336">
    <property type="entry name" value="ACP-like"/>
    <property type="match status" value="3"/>
</dbReference>
<evidence type="ECO:0000256" key="1">
    <source>
        <dbReference type="ARBA" id="ARBA00001957"/>
    </source>
</evidence>
<dbReference type="InterPro" id="IPR036291">
    <property type="entry name" value="NAD(P)-bd_dom_sf"/>
</dbReference>
<dbReference type="InterPro" id="IPR018201">
    <property type="entry name" value="Ketoacyl_synth_AS"/>
</dbReference>
<evidence type="ECO:0000259" key="9">
    <source>
        <dbReference type="PROSITE" id="PS50075"/>
    </source>
</evidence>
<feature type="domain" description="Ketosynthase family 3 (KS3)" evidence="10">
    <location>
        <begin position="33"/>
        <end position="459"/>
    </location>
</feature>
<dbReference type="Gene3D" id="3.40.366.10">
    <property type="entry name" value="Malonyl-Coenzyme A Acyl Carrier Protein, domain 2"/>
    <property type="match status" value="3"/>
</dbReference>
<dbReference type="PROSITE" id="PS00012">
    <property type="entry name" value="PHOSPHOPANTETHEINE"/>
    <property type="match status" value="3"/>
</dbReference>
<dbReference type="Proteomes" id="UP001431313">
    <property type="component" value="Unassembled WGS sequence"/>
</dbReference>
<dbReference type="EMBL" id="JANUGQ010000004">
    <property type="protein sequence ID" value="MCS0635322.1"/>
    <property type="molecule type" value="Genomic_DNA"/>
</dbReference>
<dbReference type="SMART" id="SM00827">
    <property type="entry name" value="PKS_AT"/>
    <property type="match status" value="3"/>
</dbReference>
<evidence type="ECO:0000256" key="8">
    <source>
        <dbReference type="SAM" id="MobiDB-lite"/>
    </source>
</evidence>
<keyword evidence="2" id="KW-0596">Phosphopantetheine</keyword>
<name>A0ABT2CD37_9ACTN</name>
<dbReference type="InterPro" id="IPR001227">
    <property type="entry name" value="Ac_transferase_dom_sf"/>
</dbReference>
<comment type="cofactor">
    <cofactor evidence="1">
        <name>pantetheine 4'-phosphate</name>
        <dbReference type="ChEBI" id="CHEBI:47942"/>
    </cofactor>
</comment>
<dbReference type="PROSITE" id="PS50075">
    <property type="entry name" value="CARRIER"/>
    <property type="match status" value="3"/>
</dbReference>
<proteinExistence type="predicted"/>
<dbReference type="InterPro" id="IPR016035">
    <property type="entry name" value="Acyl_Trfase/lysoPLipase"/>
</dbReference>
<keyword evidence="3" id="KW-0597">Phosphoprotein</keyword>
<dbReference type="InterPro" id="IPR016039">
    <property type="entry name" value="Thiolase-like"/>
</dbReference>
<evidence type="ECO:0000256" key="7">
    <source>
        <dbReference type="ARBA" id="ARBA00023315"/>
    </source>
</evidence>
<feature type="compositionally biased region" description="Gly residues" evidence="8">
    <location>
        <begin position="4268"/>
        <end position="4283"/>
    </location>
</feature>
<dbReference type="SUPFAM" id="SSF53901">
    <property type="entry name" value="Thiolase-like"/>
    <property type="match status" value="3"/>
</dbReference>
<evidence type="ECO:0000256" key="4">
    <source>
        <dbReference type="ARBA" id="ARBA00022679"/>
    </source>
</evidence>
<dbReference type="SUPFAM" id="SSF52151">
    <property type="entry name" value="FabD/lysophospholipase-like"/>
    <property type="match status" value="3"/>
</dbReference>
<feature type="region of interest" description="Disordered" evidence="8">
    <location>
        <begin position="3558"/>
        <end position="3593"/>
    </location>
</feature>
<dbReference type="SMART" id="SM00825">
    <property type="entry name" value="PKS_KS"/>
    <property type="match status" value="3"/>
</dbReference>
<evidence type="ECO:0000256" key="6">
    <source>
        <dbReference type="ARBA" id="ARBA00023268"/>
    </source>
</evidence>
<dbReference type="Pfam" id="PF00109">
    <property type="entry name" value="ketoacyl-synt"/>
    <property type="match status" value="3"/>
</dbReference>
<dbReference type="InterPro" id="IPR050091">
    <property type="entry name" value="PKS_NRPS_Biosynth_Enz"/>
</dbReference>
<dbReference type="RefSeq" id="WP_258786132.1">
    <property type="nucleotide sequence ID" value="NZ_JANUGQ010000004.1"/>
</dbReference>
<dbReference type="InterPro" id="IPR041618">
    <property type="entry name" value="PKS_DE"/>
</dbReference>
<dbReference type="InterPro" id="IPR015083">
    <property type="entry name" value="NorB/c/GfsB-D-like_docking"/>
</dbReference>
<dbReference type="InterPro" id="IPR020806">
    <property type="entry name" value="PKS_PP-bd"/>
</dbReference>
<feature type="region of interest" description="Disordered" evidence="8">
    <location>
        <begin position="4257"/>
        <end position="4288"/>
    </location>
</feature>
<dbReference type="CDD" id="cd00833">
    <property type="entry name" value="PKS"/>
    <property type="match status" value="3"/>
</dbReference>
<dbReference type="Pfam" id="PF08659">
    <property type="entry name" value="KR"/>
    <property type="match status" value="3"/>
</dbReference>
<dbReference type="Gene3D" id="3.40.47.10">
    <property type="match status" value="3"/>
</dbReference>
<reference evidence="11" key="1">
    <citation type="submission" date="2022-08" db="EMBL/GenBank/DDBJ databases">
        <authorList>
            <person name="Somphong A."/>
            <person name="Phongsopitanun W."/>
        </authorList>
    </citation>
    <scope>NUCLEOTIDE SEQUENCE</scope>
    <source>
        <strain evidence="11">LP05-1</strain>
    </source>
</reference>
<comment type="caution">
    <text evidence="11">The sequence shown here is derived from an EMBL/GenBank/DDBJ whole genome shotgun (WGS) entry which is preliminary data.</text>
</comment>
<feature type="domain" description="Carrier" evidence="9">
    <location>
        <begin position="1461"/>
        <end position="1536"/>
    </location>
</feature>
<dbReference type="SMART" id="SM01294">
    <property type="entry name" value="PKS_PP_betabranch"/>
    <property type="match status" value="3"/>
</dbReference>
<protein>
    <submittedName>
        <fullName evidence="11">SDR family NAD(P)-dependent oxidoreductase</fullName>
    </submittedName>
</protein>
<dbReference type="InterPro" id="IPR032821">
    <property type="entry name" value="PKS_assoc"/>
</dbReference>
<dbReference type="PANTHER" id="PTHR43775">
    <property type="entry name" value="FATTY ACID SYNTHASE"/>
    <property type="match status" value="1"/>
</dbReference>
<keyword evidence="4" id="KW-0808">Transferase</keyword>
<sequence>MSNDDKLRDYLKRVMVDLRQTRRQLGELEEKDTEPIAVVGMACRYPGGVGSPEDLWRLVSSGGDAVSGFPADRGWDLDTLYDPEPGRTGRTYVREGGFLDGAADFDPGFFGISPREALVMDPQQRLLLQTSWEAFERAGIDPTTARGTRAGVFVGTNGQDHAYLQRQGDSDIEAHLVTANTAAVVSGRISYALGLEGPAVTVDTACSSSLVALHLAAQALRRGECSLALAGGVTVMATPNTFIAFSAQRGLSPDGRCRAFSSTADGTSMSEGVGVLLLERLSDARRNGHEVLAVIRGSAVNQDGASNGLTAPNGPSQVRVIQQALENARLTASQVDAVEAHGTATTLGDPIEAEALLATYGQEHPGDRPLWLGSIKSNIGHTQAASGVAGVIKMVMAIRNGVLPQTLHVDEPSPQVDWSAGGVRLLTEAVPWPESDRPRRAAVSSFGVSGTNAHTIIEQAPAVDDEPAGQTIDGADGIAAAGALPTLPWVLSARNEAALRAQAERLLSFLADGPDRSPADIGFSLATTRTAWDTRAAVVGENLAELTEGVRALASGTPSAAVVCNASRTGEKTGFLFSGQGAQRVGMGRELYDAFPVFAEAYDEVCARLDAPVDVDSEELHRTGSAQPALFAVEVALFRLLESWGVRPDFVAGHSVGEVAAAHVAGVLSLEDAARLVSARARLMQALPVGGAMVAVEAAEEEVVPLLTEGVGVAAVNGPRSVVVSGAEDAVAEIAELFARQGRRTSRLQVSHAFHSPLMEPMLAEFGRVVAGLTYHEPRIPVVSNLTGEVAESYTAEYWVRHVREAVRFADGVRTLHELGVTTFVEVGPGGVLSGMAQGCVDGVATVPVLRADRPETRAVATALAELHVQGVSLDWRALFPGARRVDLPTYAFQERRFWLDAPEAGAAVVDAVDADFWASVEREDAQSLAATLGLSAEELDAVVPKLSAWRRQRREQSAVDGWRYQLAWQPLNGLPAGDLAGGNWLFAAPEGDAWAETIRAALAGRGARLVPLAVGADAGRESFAAELTRVVAESDGLGRVDGVLSLLALDEAASPEHPALSRGLAGTVALAQALGDTGIDAPLWCVTRGAAATGRSDDAPLSAVQNQVWGLGRALALEHTRRWGGLIDLPLTMDERAAGRLAAVLSQGTGSAEDQVAVRASGVFTARLAPARGGAGRPWSPHGTVLITGGTGALGGHVARWLAGAGAEHLVLAGRRGPDAPGAAALKVELEALGARVTLAMCDVADRDAVAAVLAEHTFTSVFHAAGTAQFAPFDTLTPADFARALEAKAAGAAHLDELLGDQELDAFVLFSSIAGVWGSGHQTAYAAGNAFLDGLATRRRANGLTATAIAWGPWADGGMVTDADEEQLRRRGVVTLPAARAVTALRRALECDDPTVVVADIDWERFIGPFTLARPSALLSELPEVRGATGSGDAAPAAAGNAASLTARLAGLPEAERAQTLTDLVRAQVAAVLGHSSPTEIEPDRAFKDLGFDSLTAVELRDRINTATGLALPPTLVFDHPNPSALARLLGTELLGTETTAPQGPHPVATDDEPIAIVAMSCHLPGGVDSPEALWDLVTSGGDAISGFPVDRGWDIEALYDPDPERPGTTYARDGGFLYEAADFDAGFFGISPREALAMDPQQRVLLEASWEVFERAGLTPAQLRGSRTGVFIGMAYQGYGAEVRRTPEGVEGHRLVGGASSVVSGRVAYTFGLEGPAVTIDTACSSSLVALHLAVQSLRSGECSMALAGGVTVMASPSVFVEFSRQRGLSPDGRCKAFGAGADGTGWAEGVGVVLVERLSDAVRHGHEVLAVVRGSAVNQDGASNGLTAPNGPAQQRVIRGALASAGLVSGDVDVVEAHGTGTTLGDPIEAQALIAIYGQGRPEGRPLWLGSLKSNIGHTQAAAGVAGVIKMVMAMRHGLLPRTLHVEEPSPHVDWSAGEVRLLTEAMEWPETGRPRRAAVSSFGVSGTNAHTIIEQAPPVAVEKSREAAADGPLPWVLSGRTEAALRAQAARLADWLDTRGGWTAADIGRSLAARETFENRAVLLAEGSDELRQALSALAAGEPAANLTLGRARSGGKVGFLFSGQGAQRIGMGRELYAAFPVFAEAYDEVCARLDVPVDVDSEELHRTGSAQPALFAVEVALFRLLESWGVRPDFVAGHSVGEVAAAHVAGVLSLEDAATLVSARAALMQALPSGGAMVAVEAAEEEVVPLLMEGVGVAAVNGPRSVVVSGAEEAVAEIAELFARQGRRTSRLQVSHAFHSPLMEPMLVEFGRVVAGLTYHEPRIPVVSNLTGALAESYTPEYWVRHVREAVRFADGVRTLHELGVTTFLEIGPGGVLSALTQGCLGDGGVVTVPVLRGDRPERRAVVTALAELHAHGVSPDWRALFPGARRVDLPTYAFQRERYWLAGEEDNAAVAGTPADAADSGFWDTVEREDVESLAATLGVGADTSLSALLPRLSAWRRRRREESVVDGWRYRVTWKPLGVLPGPGASGTWLLVVAGESEWAASVRDALGGRGLELATLVAAPGTDQETLARELVAVGPVAGVLSLLAEDEDASAGHPGLSSGLASTLCLVRALSDAGVEAPLWCATRGAVSTGRSDRLNRPLQAQIWGFGRAAALEYPQRWGGLLDLPEELDARTAARVVAVLGRTAAGGAAENRAAKDRAVGAGAAESGVTEDQVAVRASGVFGRRLVRATRATAPGREWSPRGTVLITGGTGALGGHVARWLAGAGAEHLVLTGRRGPDAPGAAELVAELAELGATATVVACDAADREALRALLAEHPVNAVVHAAGVGDHTMIEDSDPAGLARTVAAKAAGATYLDELLGDRELDAFVLFSSGAGIWGGAGQSAYAAANAYLDALAEHRRGRGRTALAVSWGGWAEGGMAGVGDGEEMLRRRGLPPMRPALAVSALQQALADDETTLTVADFDWERFIGPFTVGRPSALLSEVPEARRALDAPAPGGTGAGESLAAKLAGLPAGEQDRALVDLVRTHAAAVLGHDGATAVEAGRAFNDLGFDSLTAVDLRNKLTAETGLRLPTTLVFDCPNATALARYLRAELLGSPPAAPQERSPAAATDDQDPIAIVAMSCRLPGGVGSPEELWRLVMTGGDAIGGFPEDRGWDIENLYDPDPGTPGRTYARDGGFLYDAGDFDAALFGISPREALAMDPQQRLLLEASWEAFERAGIDPASLQGSRTGVFVGMSYQGYGAGLPQVPEGVEGHLLTGSAASVVSGRVAYSFGLEGPAVTVDTACSSSLVALHLAIQSLRSGESTMAVAGGVNVMAVPAAFVEFSRQRGLSPDGRCKAFGAGADGTGWAEGVGVVLVERLSDAVRHGHEVLAVVRGSAVNQDGASNGLTAPNGPAQQRVIRQALASAGLTEGEIDAVEAHGTGTTLGDPIEAQALIATYGRERPAERPLWLGSLKSNIGHAQAASGVAGVIKMVMAMRHGVLPRTLHAAEPSPHVDWSAGEVRLLTEAMEWPETGHPRRAAVSSFGVSGTNAHTIIEQAPALELPAVTPAETAPATVPWVLSGTSEAALRAQAERLLSLVGEGTGVPESPGAAAGAEVPEGAGATGASGTAEENGPSLADVGLSLATGRAALEHRAAVTGADRDRMAEGLRALAAGAPAPGVVRGRAGSGQVGFLFSGQGSQRPGMGRELYEAFPAFAEAYDQVCAHLDRHLDRPLREVAFDPDGDELHRTAFTQPALFAHEIAVHRLLESWGVRPDYLGGHSVGEVAAAHVAGVLSLEDAAALVSARARLMEALPGGGAMVAVEATEEEVLSALTEGVSVAAVNGPSAVVISGDEDAVLAVAGGFAALGRKTPRLKVSHAFHSSLMEPMLAEFARVAEGLRFGRPGIPVVSNVTGRLIEEYTAGYWVRHVREAVRFADGVRTLNELGVTSFVEVGPGGVLSALAQGCLDGAVTVPVARTGMPEPEAITNAVARLHMHGVPVDWAAFFAGRGARRTKLPTYAFQHRRYWLETTTPTAAVAGADPAEADFWETVEREDAQSLATALDLPAEHLDAVLPRLSAWRRQRRRETLADSWSYRTGWKPLSGLRAGELPGDWLFLTPGDAEGGEVTRTGEGAGHASDASDTVDAPGAEWAAAVAAGLTARGARLIRVAVDPAADRDALLRQLRDAVGESPVRGVISLLGTDERPHPGHPALSVGTALSLALVQALGDAGVDAPLWVLTRSAVSTGRSDAVPGAVQHAVWGLGRVVALEHARRWGGLVDLPDLIDDRITGRLAAVLGQRTADGRAQDGPTAGGSAPGGSTAGGSAAGRPAEDQVAIRARGVFARRLSHAATRPDAGTGHGWSPRGTVLVTGGTGALGGHVARWLAGAGAGHLVLAGRRGPEAPGAAALTAELEALGVRVTVVACDVADREALAALLAEHPVNAVVHTAGVDHLEPLDAMTPGSFAEVLSAKAAGALHLDALLAGQELDAFVLFSSIAGVWGSGHQAAYAAANALLDGLAERRRAQGLPATAVAWGPWAGGGMAESEGADARLRRRGLVPMPAELAVAALRQALDSGEATVTVADVDWERFLPPFTLSRPSALLGDLPEAGPVPSGVGPASDEPGPAAASPLAARLARLPETEQHTLLVDLVRTHAAAVLGHGGAAEVESDRAFKDLGFDSLTAVELRNRLHAETGLALSPTLVFDHPNAEALARQLHTGITGRAVTAAPEAAVAPAEDDDPVV</sequence>
<dbReference type="Pfam" id="PF00550">
    <property type="entry name" value="PP-binding"/>
    <property type="match status" value="3"/>
</dbReference>
<evidence type="ECO:0000313" key="11">
    <source>
        <dbReference type="EMBL" id="MCS0635322.1"/>
    </source>
</evidence>
<keyword evidence="7" id="KW-0012">Acyltransferase</keyword>
<evidence type="ECO:0000313" key="12">
    <source>
        <dbReference type="Proteomes" id="UP001431313"/>
    </source>
</evidence>
<dbReference type="InterPro" id="IPR014043">
    <property type="entry name" value="Acyl_transferase_dom"/>
</dbReference>
<evidence type="ECO:0000256" key="3">
    <source>
        <dbReference type="ARBA" id="ARBA00022553"/>
    </source>
</evidence>
<dbReference type="InterPro" id="IPR013968">
    <property type="entry name" value="PKS_KR"/>
</dbReference>
<dbReference type="SMART" id="SM00822">
    <property type="entry name" value="PKS_KR"/>
    <property type="match status" value="3"/>
</dbReference>
<organism evidence="11 12">
    <name type="scientific">Streptomyces pyxinae</name>
    <dbReference type="NCBI Taxonomy" id="2970734"/>
    <lineage>
        <taxon>Bacteria</taxon>
        <taxon>Bacillati</taxon>
        <taxon>Actinomycetota</taxon>
        <taxon>Actinomycetes</taxon>
        <taxon>Kitasatosporales</taxon>
        <taxon>Streptomycetaceae</taxon>
        <taxon>Streptomyces</taxon>
    </lineage>
</organism>
<keyword evidence="12" id="KW-1185">Reference proteome</keyword>
<dbReference type="Pfam" id="PF08990">
    <property type="entry name" value="Docking"/>
    <property type="match status" value="1"/>
</dbReference>
<dbReference type="PROSITE" id="PS52004">
    <property type="entry name" value="KS3_2"/>
    <property type="match status" value="3"/>
</dbReference>
<dbReference type="InterPro" id="IPR057326">
    <property type="entry name" value="KR_dom"/>
</dbReference>
<feature type="domain" description="Carrier" evidence="9">
    <location>
        <begin position="2992"/>
        <end position="3067"/>
    </location>
</feature>
<gene>
    <name evidence="11" type="ORF">NX801_06555</name>
</gene>
<accession>A0ABT2CD37</accession>
<dbReference type="InterPro" id="IPR006162">
    <property type="entry name" value="Ppantetheine_attach_site"/>
</dbReference>
<dbReference type="SUPFAM" id="SSF51735">
    <property type="entry name" value="NAD(P)-binding Rossmann-fold domains"/>
    <property type="match status" value="6"/>
</dbReference>
<dbReference type="SMART" id="SM00823">
    <property type="entry name" value="PKS_PP"/>
    <property type="match status" value="3"/>
</dbReference>
<keyword evidence="6" id="KW-0511">Multifunctional enzyme</keyword>
<evidence type="ECO:0000256" key="5">
    <source>
        <dbReference type="ARBA" id="ARBA00023194"/>
    </source>
</evidence>
<evidence type="ECO:0000256" key="2">
    <source>
        <dbReference type="ARBA" id="ARBA00022450"/>
    </source>
</evidence>
<dbReference type="Gene3D" id="3.30.70.3290">
    <property type="match status" value="3"/>
</dbReference>
<feature type="region of interest" description="Disordered" evidence="8">
    <location>
        <begin position="4081"/>
        <end position="4101"/>
    </location>
</feature>
<dbReference type="SUPFAM" id="SSF55048">
    <property type="entry name" value="Probable ACP-binding domain of malonyl-CoA ACP transacylase"/>
    <property type="match status" value="3"/>
</dbReference>
<dbReference type="Pfam" id="PF00698">
    <property type="entry name" value="Acyl_transf_1"/>
    <property type="match status" value="3"/>
</dbReference>
<dbReference type="Pfam" id="PF02801">
    <property type="entry name" value="Ketoacyl-synt_C"/>
    <property type="match status" value="3"/>
</dbReference>
<dbReference type="NCBIfam" id="NF045894">
    <property type="entry name" value="PKS_plus_SDR"/>
    <property type="match status" value="3"/>
</dbReference>
<dbReference type="InterPro" id="IPR016036">
    <property type="entry name" value="Malonyl_transacylase_ACP-bd"/>
</dbReference>
<dbReference type="InterPro" id="IPR020841">
    <property type="entry name" value="PKS_Beta-ketoAc_synthase_dom"/>
</dbReference>
<dbReference type="InterPro" id="IPR036736">
    <property type="entry name" value="ACP-like_sf"/>
</dbReference>
<dbReference type="InterPro" id="IPR014031">
    <property type="entry name" value="Ketoacyl_synth_C"/>
</dbReference>
<dbReference type="PROSITE" id="PS00606">
    <property type="entry name" value="KS3_1"/>
    <property type="match status" value="3"/>
</dbReference>